<proteinExistence type="predicted"/>
<name>A0A428JTY1_9BACT</name>
<protein>
    <recommendedName>
        <fullName evidence="3">Peptidase A2 domain-containing protein</fullName>
    </recommendedName>
</protein>
<evidence type="ECO:0000313" key="2">
    <source>
        <dbReference type="Proteomes" id="UP000280066"/>
    </source>
</evidence>
<dbReference type="AlphaFoldDB" id="A0A428JTY1"/>
<dbReference type="RefSeq" id="WP_125426463.1">
    <property type="nucleotide sequence ID" value="NZ_RWIS01000001.1"/>
</dbReference>
<evidence type="ECO:0000313" key="1">
    <source>
        <dbReference type="EMBL" id="RSK37578.1"/>
    </source>
</evidence>
<sequence>MKILFKVLLAVVVLLVLSGIGGYFYARRAFAPPANQLTITGLPAATPFTWLGDTAVTPARPHAVLLVPVRLAGCPRTCYLQFDTGAPYTLFYANPLAALRAAYPATQNALLPQHDTLRAVRFGLGNAQVAVAKAPVLRYGAATLPADSTAPFIIGSLGADVLVKQALAIDFPRQRFSLYSRLPDSLTQRAQFTRLSFDNRRVLVQATVQQDQQNYLFDSGSSAFSLLTNQAKWQQLATPAATPSVSGVNSWGKTLRAHTVASAATLRIGTQALPLRSVTYIENVSFWQRVLMQISGMGGMLGNEAFTRHTVLLDTQGGRFGVVQ</sequence>
<evidence type="ECO:0008006" key="3">
    <source>
        <dbReference type="Google" id="ProtNLM"/>
    </source>
</evidence>
<dbReference type="Proteomes" id="UP000280066">
    <property type="component" value="Unassembled WGS sequence"/>
</dbReference>
<dbReference type="OrthoDB" id="7548156at2"/>
<gene>
    <name evidence="1" type="ORF">EI290_02720</name>
</gene>
<accession>A0A428JTY1</accession>
<organism evidence="1 2">
    <name type="scientific">Hymenobacter metallilatus</name>
    <dbReference type="NCBI Taxonomy" id="2493666"/>
    <lineage>
        <taxon>Bacteria</taxon>
        <taxon>Pseudomonadati</taxon>
        <taxon>Bacteroidota</taxon>
        <taxon>Cytophagia</taxon>
        <taxon>Cytophagales</taxon>
        <taxon>Hymenobacteraceae</taxon>
        <taxon>Hymenobacter</taxon>
    </lineage>
</organism>
<reference evidence="1 2" key="1">
    <citation type="submission" date="2018-12" db="EMBL/GenBank/DDBJ databases">
        <authorList>
            <person name="Feng G."/>
            <person name="Zhu H."/>
        </authorList>
    </citation>
    <scope>NUCLEOTIDE SEQUENCE [LARGE SCALE GENOMIC DNA]</scope>
    <source>
        <strain evidence="1 2">9PBR-2</strain>
    </source>
</reference>
<dbReference type="EMBL" id="RWIS01000001">
    <property type="protein sequence ID" value="RSK37578.1"/>
    <property type="molecule type" value="Genomic_DNA"/>
</dbReference>
<keyword evidence="2" id="KW-1185">Reference proteome</keyword>
<comment type="caution">
    <text evidence="1">The sequence shown here is derived from an EMBL/GenBank/DDBJ whole genome shotgun (WGS) entry which is preliminary data.</text>
</comment>